<keyword evidence="5" id="KW-0675">Receptor</keyword>
<reference evidence="9 10" key="1">
    <citation type="submission" date="2011-09" db="EMBL/GenBank/DDBJ databases">
        <title>The Genome Sequence of Plasmodium vivax North Korean.</title>
        <authorList>
            <consortium name="The Broad Institute Genome Sequencing Platform"/>
            <consortium name="The Broad Institute Genome Sequencing Center for Infectious Disease"/>
            <person name="Neafsey D."/>
            <person name="Carlton J."/>
            <person name="Barnwell J."/>
            <person name="Collins W."/>
            <person name="Escalante A."/>
            <person name="Mullikin J."/>
            <person name="Saul A."/>
            <person name="Guigo R."/>
            <person name="Camara F."/>
            <person name="Young S.K."/>
            <person name="Zeng Q."/>
            <person name="Gargeya S."/>
            <person name="Fitzgerald M."/>
            <person name="Haas B."/>
            <person name="Abouelleil A."/>
            <person name="Alvarado L."/>
            <person name="Arachchi H.M."/>
            <person name="Berlin A."/>
            <person name="Brown A."/>
            <person name="Chapman S.B."/>
            <person name="Chen Z."/>
            <person name="Dunbar C."/>
            <person name="Freedman E."/>
            <person name="Gearin G."/>
            <person name="Gellesch M."/>
            <person name="Goldberg J."/>
            <person name="Griggs A."/>
            <person name="Gujja S."/>
            <person name="Heiman D."/>
            <person name="Howarth C."/>
            <person name="Larson L."/>
            <person name="Lui A."/>
            <person name="MacDonald P.J.P."/>
            <person name="Montmayeur A."/>
            <person name="Murphy C."/>
            <person name="Neiman D."/>
            <person name="Pearson M."/>
            <person name="Priest M."/>
            <person name="Roberts A."/>
            <person name="Saif S."/>
            <person name="Shea T."/>
            <person name="Shenoy N."/>
            <person name="Sisk P."/>
            <person name="Stolte C."/>
            <person name="Sykes S."/>
            <person name="Wortman J."/>
            <person name="Nusbaum C."/>
            <person name="Birren B."/>
        </authorList>
    </citation>
    <scope>NUCLEOTIDE SEQUENCE [LARGE SCALE GENOMIC DNA]</scope>
    <source>
        <strain evidence="9 10">North Korean</strain>
    </source>
</reference>
<dbReference type="InterPro" id="IPR042101">
    <property type="entry name" value="SRP54_N_sf"/>
</dbReference>
<dbReference type="GO" id="GO:0006614">
    <property type="term" value="P:SRP-dependent cotranslational protein targeting to membrane"/>
    <property type="evidence" value="ECO:0007669"/>
    <property type="project" value="InterPro"/>
</dbReference>
<feature type="domain" description="SRP54-type proteins GTP-binding" evidence="8">
    <location>
        <begin position="154"/>
        <end position="357"/>
    </location>
</feature>
<dbReference type="SMART" id="SM00382">
    <property type="entry name" value="AAA"/>
    <property type="match status" value="1"/>
</dbReference>
<dbReference type="InterPro" id="IPR000897">
    <property type="entry name" value="SRP54_GTPase_dom"/>
</dbReference>
<comment type="similarity">
    <text evidence="1">Belongs to the GTP-binding SRP family.</text>
</comment>
<evidence type="ECO:0000256" key="3">
    <source>
        <dbReference type="ARBA" id="ARBA00023134"/>
    </source>
</evidence>
<dbReference type="PANTHER" id="PTHR43134">
    <property type="entry name" value="SIGNAL RECOGNITION PARTICLE RECEPTOR SUBUNIT ALPHA"/>
    <property type="match status" value="1"/>
</dbReference>
<dbReference type="SUPFAM" id="SSF52540">
    <property type="entry name" value="P-loop containing nucleoside triphosphate hydrolases"/>
    <property type="match status" value="1"/>
</dbReference>
<protein>
    <recommendedName>
        <fullName evidence="11">SRP54-type proteins GTP-binding domain-containing protein</fullName>
    </recommendedName>
</protein>
<dbReference type="PANTHER" id="PTHR43134:SF1">
    <property type="entry name" value="SIGNAL RECOGNITION PARTICLE RECEPTOR SUBUNIT ALPHA"/>
    <property type="match status" value="1"/>
</dbReference>
<dbReference type="GO" id="GO:0005525">
    <property type="term" value="F:GTP binding"/>
    <property type="evidence" value="ECO:0007669"/>
    <property type="project" value="UniProtKB-KW"/>
</dbReference>
<dbReference type="Gene3D" id="3.40.50.300">
    <property type="entry name" value="P-loop containing nucleotide triphosphate hydrolases"/>
    <property type="match status" value="1"/>
</dbReference>
<proteinExistence type="inferred from homology"/>
<evidence type="ECO:0000256" key="4">
    <source>
        <dbReference type="ARBA" id="ARBA00023136"/>
    </source>
</evidence>
<evidence type="ECO:0008006" key="11">
    <source>
        <dbReference type="Google" id="ProtNLM"/>
    </source>
</evidence>
<evidence type="ECO:0000256" key="1">
    <source>
        <dbReference type="ARBA" id="ARBA00008531"/>
    </source>
</evidence>
<name>A0A0J9TKK1_PLAVI</name>
<dbReference type="GO" id="GO:0003924">
    <property type="term" value="F:GTPase activity"/>
    <property type="evidence" value="ECO:0007669"/>
    <property type="project" value="TreeGrafter"/>
</dbReference>
<dbReference type="AlphaFoldDB" id="A0A0J9TKK1"/>
<evidence type="ECO:0000259" key="8">
    <source>
        <dbReference type="SMART" id="SM00962"/>
    </source>
</evidence>
<dbReference type="InterPro" id="IPR027417">
    <property type="entry name" value="P-loop_NTPase"/>
</dbReference>
<evidence type="ECO:0000313" key="10">
    <source>
        <dbReference type="Proteomes" id="UP000053239"/>
    </source>
</evidence>
<evidence type="ECO:0000256" key="6">
    <source>
        <dbReference type="ARBA" id="ARBA00029433"/>
    </source>
</evidence>
<keyword evidence="3" id="KW-0342">GTP-binding</keyword>
<dbReference type="Pfam" id="PF00448">
    <property type="entry name" value="SRP54"/>
    <property type="match status" value="1"/>
</dbReference>
<evidence type="ECO:0000256" key="5">
    <source>
        <dbReference type="ARBA" id="ARBA00023170"/>
    </source>
</evidence>
<dbReference type="GO" id="GO:0005886">
    <property type="term" value="C:plasma membrane"/>
    <property type="evidence" value="ECO:0007669"/>
    <property type="project" value="TreeGrafter"/>
</dbReference>
<dbReference type="EMBL" id="KQ235637">
    <property type="protein sequence ID" value="KMZ96255.1"/>
    <property type="molecule type" value="Genomic_DNA"/>
</dbReference>
<dbReference type="GO" id="GO:0005047">
    <property type="term" value="F:signal recognition particle binding"/>
    <property type="evidence" value="ECO:0007669"/>
    <property type="project" value="TreeGrafter"/>
</dbReference>
<feature type="domain" description="AAA+ ATPase" evidence="7">
    <location>
        <begin position="153"/>
        <end position="312"/>
    </location>
</feature>
<sequence>MEEFYTFEEELQQTLNQGEELLKNLKIFIKQIKIQQLLKQTVNLLESLNVLIEKYEPTSRAFEYITNFFSTGSSFNLTQLQNNIFELLIKLDFKVELSKLLSEKLINSIQSEENLSQKLIQEKLISELVSFFSSNSENKLSSSTELLQINSNQCSIFFVVGSNGVGKTSFISKLVYYLKEMKNKKEKILLVASDTFRAGAIDQLDILAKKLNVDIQLPKESEKSNSLIYRTLKEKLDKYDLIIFDSSGRQYNNQNLMAELQKQHSLISKFIKRPPEETFLILDSTLGIYSHTELEKLLNSLSITSIVLTKMDNTTRGGVIYNLREKFSIPIKFICFGEKFSDIKEFNILQISSQLIDAIFSNHKILPN</sequence>
<dbReference type="SMART" id="SM00962">
    <property type="entry name" value="SRP54"/>
    <property type="match status" value="1"/>
</dbReference>
<dbReference type="GO" id="GO:0012505">
    <property type="term" value="C:endomembrane system"/>
    <property type="evidence" value="ECO:0007669"/>
    <property type="project" value="UniProtKB-SubCell"/>
</dbReference>
<gene>
    <name evidence="9" type="ORF">PVNG_02393</name>
</gene>
<evidence type="ECO:0000313" key="9">
    <source>
        <dbReference type="EMBL" id="KMZ96255.1"/>
    </source>
</evidence>
<dbReference type="Proteomes" id="UP000053239">
    <property type="component" value="Unassembled WGS sequence"/>
</dbReference>
<comment type="subcellular location">
    <subcellularLocation>
        <location evidence="6">Endomembrane system</location>
        <topology evidence="6">Peripheral membrane protein</topology>
        <orientation evidence="6">Cytoplasmic side</orientation>
    </subcellularLocation>
</comment>
<keyword evidence="4" id="KW-0472">Membrane</keyword>
<evidence type="ECO:0000259" key="7">
    <source>
        <dbReference type="SMART" id="SM00382"/>
    </source>
</evidence>
<evidence type="ECO:0000256" key="2">
    <source>
        <dbReference type="ARBA" id="ARBA00022741"/>
    </source>
</evidence>
<keyword evidence="2" id="KW-0547">Nucleotide-binding</keyword>
<dbReference type="InterPro" id="IPR003593">
    <property type="entry name" value="AAA+_ATPase"/>
</dbReference>
<accession>A0A0J9TKK1</accession>
<dbReference type="Gene3D" id="1.20.120.140">
    <property type="entry name" value="Signal recognition particle SRP54, nucleotide-binding domain"/>
    <property type="match status" value="1"/>
</dbReference>
<organism evidence="9 10">
    <name type="scientific">Plasmodium vivax North Korean</name>
    <dbReference type="NCBI Taxonomy" id="1035514"/>
    <lineage>
        <taxon>Eukaryota</taxon>
        <taxon>Sar</taxon>
        <taxon>Alveolata</taxon>
        <taxon>Apicomplexa</taxon>
        <taxon>Aconoidasida</taxon>
        <taxon>Haemosporida</taxon>
        <taxon>Plasmodiidae</taxon>
        <taxon>Plasmodium</taxon>
        <taxon>Plasmodium (Plasmodium)</taxon>
    </lineage>
</organism>